<evidence type="ECO:0000256" key="1">
    <source>
        <dbReference type="ARBA" id="ARBA00023015"/>
    </source>
</evidence>
<dbReference type="Pfam" id="PF00382">
    <property type="entry name" value="TFIIB"/>
    <property type="match status" value="1"/>
</dbReference>
<sequence length="280" mass="31154">MEDSYCSDCKRLIERSSITPPATPSAPNVLTLLTRPPSGANESSDHDPNRVPLNPLLGDGGLTTVISKTNGSSNELRSGSLGKWQSRGTNPDRGLIQAFNSIAAMADRLCEFSVTKTDSRKRKRNQSTLVLLKVEALKPLKGRNQDAILAPCLYIACRQENKPRTVKQICSVVNGAGKKEIGRAKEFIVKHLEVEMGHSLEMGTIHAADYLINFNFILQRRFCSNLGMIDQAVKAAQETVQKAEELDIRSDWIFDLDFEETNFYSYAGGVQYQWLPKPHE</sequence>
<feature type="domain" description="Transcription factor TFIIB cyclin-like" evidence="4">
    <location>
        <begin position="95"/>
        <end position="182"/>
    </location>
</feature>
<dbReference type="PANTHER" id="PTHR11618">
    <property type="entry name" value="TRANSCRIPTION INITIATION FACTOR IIB-RELATED"/>
    <property type="match status" value="1"/>
</dbReference>
<keyword evidence="2" id="KW-0804">Transcription</keyword>
<dbReference type="GO" id="GO:0097550">
    <property type="term" value="C:transcription preinitiation complex"/>
    <property type="evidence" value="ECO:0000318"/>
    <property type="project" value="GO_Central"/>
</dbReference>
<dbReference type="STRING" id="3983.A0A2C9UKM6"/>
<protein>
    <recommendedName>
        <fullName evidence="4">Transcription factor TFIIB cyclin-like domain-containing protein</fullName>
    </recommendedName>
</protein>
<dbReference type="SUPFAM" id="SSF47954">
    <property type="entry name" value="Cyclin-like"/>
    <property type="match status" value="1"/>
</dbReference>
<dbReference type="GO" id="GO:0006352">
    <property type="term" value="P:DNA-templated transcription initiation"/>
    <property type="evidence" value="ECO:0000318"/>
    <property type="project" value="GO_Central"/>
</dbReference>
<dbReference type="PRINTS" id="PR00685">
    <property type="entry name" value="TIFACTORIIB"/>
</dbReference>
<dbReference type="AlphaFoldDB" id="A0A2C9UKM6"/>
<evidence type="ECO:0000259" key="4">
    <source>
        <dbReference type="Pfam" id="PF00382"/>
    </source>
</evidence>
<evidence type="ECO:0000256" key="2">
    <source>
        <dbReference type="ARBA" id="ARBA00023163"/>
    </source>
</evidence>
<feature type="region of interest" description="Disordered" evidence="3">
    <location>
        <begin position="34"/>
        <end position="89"/>
    </location>
</feature>
<organism evidence="5">
    <name type="scientific">Manihot esculenta</name>
    <name type="common">Cassava</name>
    <name type="synonym">Jatropha manihot</name>
    <dbReference type="NCBI Taxonomy" id="3983"/>
    <lineage>
        <taxon>Eukaryota</taxon>
        <taxon>Viridiplantae</taxon>
        <taxon>Streptophyta</taxon>
        <taxon>Embryophyta</taxon>
        <taxon>Tracheophyta</taxon>
        <taxon>Spermatophyta</taxon>
        <taxon>Magnoliopsida</taxon>
        <taxon>eudicotyledons</taxon>
        <taxon>Gunneridae</taxon>
        <taxon>Pentapetalae</taxon>
        <taxon>rosids</taxon>
        <taxon>fabids</taxon>
        <taxon>Malpighiales</taxon>
        <taxon>Euphorbiaceae</taxon>
        <taxon>Crotonoideae</taxon>
        <taxon>Manihoteae</taxon>
        <taxon>Manihot</taxon>
    </lineage>
</organism>
<keyword evidence="1" id="KW-0805">Transcription regulation</keyword>
<dbReference type="GO" id="GO:0005634">
    <property type="term" value="C:nucleus"/>
    <property type="evidence" value="ECO:0000318"/>
    <property type="project" value="GO_Central"/>
</dbReference>
<dbReference type="EMBL" id="CM004400">
    <property type="protein sequence ID" value="OAY30967.1"/>
    <property type="molecule type" value="Genomic_DNA"/>
</dbReference>
<name>A0A2C9UKM6_MANES</name>
<accession>A0A2C9UKM6</accession>
<dbReference type="GO" id="GO:0016251">
    <property type="term" value="F:RNA polymerase II general transcription initiation factor activity"/>
    <property type="evidence" value="ECO:0000318"/>
    <property type="project" value="GO_Central"/>
</dbReference>
<reference evidence="5" key="1">
    <citation type="submission" date="2016-02" db="EMBL/GenBank/DDBJ databases">
        <title>WGS assembly of Manihot esculenta.</title>
        <authorList>
            <person name="Bredeson J.V."/>
            <person name="Prochnik S.E."/>
            <person name="Lyons J.B."/>
            <person name="Schmutz J."/>
            <person name="Grimwood J."/>
            <person name="Vrebalov J."/>
            <person name="Bart R.S."/>
            <person name="Amuge T."/>
            <person name="Ferguson M.E."/>
            <person name="Green R."/>
            <person name="Putnam N."/>
            <person name="Stites J."/>
            <person name="Rounsley S."/>
            <person name="Rokhsar D.S."/>
        </authorList>
    </citation>
    <scope>NUCLEOTIDE SEQUENCE [LARGE SCALE GENOMIC DNA]</scope>
    <source>
        <tissue evidence="5">Leaf</tissue>
    </source>
</reference>
<feature type="compositionally biased region" description="Polar residues" evidence="3">
    <location>
        <begin position="64"/>
        <end position="77"/>
    </location>
</feature>
<gene>
    <name evidence="5" type="ORF">MANES_14G073000</name>
</gene>
<dbReference type="Gene3D" id="1.10.472.170">
    <property type="match status" value="1"/>
</dbReference>
<evidence type="ECO:0000313" key="5">
    <source>
        <dbReference type="EMBL" id="OAY30967.1"/>
    </source>
</evidence>
<dbReference type="InterPro" id="IPR036915">
    <property type="entry name" value="Cyclin-like_sf"/>
</dbReference>
<evidence type="ECO:0000256" key="3">
    <source>
        <dbReference type="SAM" id="MobiDB-lite"/>
    </source>
</evidence>
<dbReference type="PANTHER" id="PTHR11618:SF81">
    <property type="entry name" value="TRANSCRIPTION INITIATION FACTOR IIB-LIKE"/>
    <property type="match status" value="1"/>
</dbReference>
<dbReference type="InterPro" id="IPR000812">
    <property type="entry name" value="TFIIB"/>
</dbReference>
<proteinExistence type="predicted"/>
<dbReference type="GO" id="GO:0017025">
    <property type="term" value="F:TBP-class protein binding"/>
    <property type="evidence" value="ECO:0000318"/>
    <property type="project" value="GO_Central"/>
</dbReference>
<dbReference type="GO" id="GO:0070897">
    <property type="term" value="P:transcription preinitiation complex assembly"/>
    <property type="evidence" value="ECO:0007669"/>
    <property type="project" value="InterPro"/>
</dbReference>
<dbReference type="InterPro" id="IPR013150">
    <property type="entry name" value="TFIIB_cyclin"/>
</dbReference>